<dbReference type="GO" id="GO:0004072">
    <property type="term" value="F:aspartate kinase activity"/>
    <property type="evidence" value="ECO:0007669"/>
    <property type="project" value="UniProtKB-EC"/>
</dbReference>
<dbReference type="InterPro" id="IPR049638">
    <property type="entry name" value="AK-HD"/>
</dbReference>
<dbReference type="InterPro" id="IPR002912">
    <property type="entry name" value="ACT_dom"/>
</dbReference>
<keyword evidence="19" id="KW-0520">NAD</keyword>
<name>A0A4D7JTJ2_9BACT</name>
<keyword evidence="30" id="KW-1185">Reference proteome</keyword>
<evidence type="ECO:0000256" key="6">
    <source>
        <dbReference type="ARBA" id="ARBA00005139"/>
    </source>
</evidence>
<dbReference type="EMBL" id="CP028923">
    <property type="protein sequence ID" value="QCK15992.1"/>
    <property type="molecule type" value="Genomic_DNA"/>
</dbReference>
<dbReference type="InterPro" id="IPR045865">
    <property type="entry name" value="ACT-like_dom_sf"/>
</dbReference>
<comment type="function">
    <text evidence="24">Bifunctional aspartate kinase and homoserine dehydrogenase that catalyzes the first and the third steps toward the synthesis of lysine, methionine and threonine from aspartate.</text>
</comment>
<dbReference type="InterPro" id="IPR001048">
    <property type="entry name" value="Asp/Glu/Uridylate_kinase"/>
</dbReference>
<keyword evidence="17" id="KW-0521">NADP</keyword>
<evidence type="ECO:0000256" key="20">
    <source>
        <dbReference type="ARBA" id="ARBA00023053"/>
    </source>
</evidence>
<evidence type="ECO:0000256" key="22">
    <source>
        <dbReference type="ARBA" id="ARBA00023167"/>
    </source>
</evidence>
<dbReference type="GO" id="GO:0009089">
    <property type="term" value="P:lysine biosynthetic process via diaminopimelate"/>
    <property type="evidence" value="ECO:0007669"/>
    <property type="project" value="UniProtKB-UniPathway"/>
</dbReference>
<dbReference type="GO" id="GO:0009086">
    <property type="term" value="P:methionine biosynthetic process"/>
    <property type="evidence" value="ECO:0007669"/>
    <property type="project" value="UniProtKB-KW"/>
</dbReference>
<dbReference type="InterPro" id="IPR036393">
    <property type="entry name" value="AceGlu_kinase-like_sf"/>
</dbReference>
<dbReference type="GO" id="GO:0005524">
    <property type="term" value="F:ATP binding"/>
    <property type="evidence" value="ECO:0007669"/>
    <property type="project" value="UniProtKB-KW"/>
</dbReference>
<dbReference type="Gene3D" id="3.30.2130.10">
    <property type="entry name" value="VC0802-like"/>
    <property type="match status" value="1"/>
</dbReference>
<dbReference type="InterPro" id="IPR054352">
    <property type="entry name" value="ACT_Aspartokinase"/>
</dbReference>
<comment type="pathway">
    <text evidence="3">Amino-acid biosynthesis; L-methionine biosynthesis via de novo pathway; L-homoserine from L-aspartate: step 1/3.</text>
</comment>
<dbReference type="Pfam" id="PF00742">
    <property type="entry name" value="Homoserine_dh"/>
    <property type="match status" value="1"/>
</dbReference>
<dbReference type="Pfam" id="PF03447">
    <property type="entry name" value="NAD_binding_3"/>
    <property type="match status" value="1"/>
</dbReference>
<dbReference type="Pfam" id="PF22468">
    <property type="entry name" value="ACT_9"/>
    <property type="match status" value="2"/>
</dbReference>
<dbReference type="NCBIfam" id="NF006959">
    <property type="entry name" value="PRK09436.1"/>
    <property type="match status" value="1"/>
</dbReference>
<keyword evidence="12" id="KW-0791">Threonine biosynthesis</keyword>
<dbReference type="InterPro" id="IPR036291">
    <property type="entry name" value="NAD(P)-bd_dom_sf"/>
</dbReference>
<dbReference type="SUPFAM" id="SSF55347">
    <property type="entry name" value="Glyceraldehyde-3-phosphate dehydrogenase-like, C-terminal domain"/>
    <property type="match status" value="1"/>
</dbReference>
<evidence type="ECO:0000256" key="17">
    <source>
        <dbReference type="ARBA" id="ARBA00022857"/>
    </source>
</evidence>
<evidence type="ECO:0000313" key="30">
    <source>
        <dbReference type="Proteomes" id="UP000298616"/>
    </source>
</evidence>
<dbReference type="Gene3D" id="3.30.360.10">
    <property type="entry name" value="Dihydrodipicolinate Reductase, domain 2"/>
    <property type="match status" value="1"/>
</dbReference>
<dbReference type="FunFam" id="3.30.360.10:FF:000006">
    <property type="entry name" value="Bifunctional aspartokinase/homoserine dehydrogenase"/>
    <property type="match status" value="1"/>
</dbReference>
<dbReference type="Gene3D" id="3.40.1160.10">
    <property type="entry name" value="Acetylglutamate kinase-like"/>
    <property type="match status" value="1"/>
</dbReference>
<evidence type="ECO:0000256" key="9">
    <source>
        <dbReference type="ARBA" id="ARBA00011881"/>
    </source>
</evidence>
<dbReference type="AlphaFoldDB" id="A0A4D7JTJ2"/>
<evidence type="ECO:0000256" key="13">
    <source>
        <dbReference type="ARBA" id="ARBA00022723"/>
    </source>
</evidence>
<evidence type="ECO:0000256" key="18">
    <source>
        <dbReference type="ARBA" id="ARBA00023002"/>
    </source>
</evidence>
<dbReference type="SUPFAM" id="SSF51735">
    <property type="entry name" value="NAD(P)-binding Rossmann-fold domains"/>
    <property type="match status" value="1"/>
</dbReference>
<dbReference type="FunFam" id="3.30.2130.10:FF:000001">
    <property type="entry name" value="Bifunctional aspartokinase/homoserine dehydrogenase"/>
    <property type="match status" value="1"/>
</dbReference>
<dbReference type="PROSITE" id="PS51671">
    <property type="entry name" value="ACT"/>
    <property type="match status" value="1"/>
</dbReference>
<evidence type="ECO:0000256" key="11">
    <source>
        <dbReference type="ARBA" id="ARBA00022679"/>
    </source>
</evidence>
<evidence type="ECO:0000256" key="5">
    <source>
        <dbReference type="ARBA" id="ARBA00005062"/>
    </source>
</evidence>
<keyword evidence="13" id="KW-0479">Metal-binding</keyword>
<dbReference type="NCBIfam" id="NF007003">
    <property type="entry name" value="PRK09466.1"/>
    <property type="match status" value="1"/>
</dbReference>
<dbReference type="InterPro" id="IPR018042">
    <property type="entry name" value="Aspartate_kinase_CS"/>
</dbReference>
<dbReference type="InterPro" id="IPR019811">
    <property type="entry name" value="HDH_CS"/>
</dbReference>
<keyword evidence="23" id="KW-0511">Multifunctional enzyme</keyword>
<evidence type="ECO:0000256" key="24">
    <source>
        <dbReference type="ARBA" id="ARBA00044938"/>
    </source>
</evidence>
<dbReference type="CDD" id="cd04243">
    <property type="entry name" value="AAK_AK-HSDH-like"/>
    <property type="match status" value="1"/>
</dbReference>
<keyword evidence="22" id="KW-0486">Methionine biosynthesis</keyword>
<dbReference type="CDD" id="cd04921">
    <property type="entry name" value="ACT_AKi-HSDH-ThrA-like_1"/>
    <property type="match status" value="1"/>
</dbReference>
<comment type="pathway">
    <text evidence="4">Amino-acid biosynthesis; L-threonine biosynthesis; L-threonine from L-aspartate: step 3/5.</text>
</comment>
<feature type="domain" description="ACT" evidence="28">
    <location>
        <begin position="319"/>
        <end position="394"/>
    </location>
</feature>
<dbReference type="InterPro" id="IPR005106">
    <property type="entry name" value="Asp/hSer_DH_NAD-bd"/>
</dbReference>
<evidence type="ECO:0000256" key="2">
    <source>
        <dbReference type="ARBA" id="ARBA00004766"/>
    </source>
</evidence>
<comment type="similarity">
    <text evidence="8">In the N-terminal section; belongs to the aspartokinase family.</text>
</comment>
<evidence type="ECO:0000313" key="29">
    <source>
        <dbReference type="EMBL" id="QCK15992.1"/>
    </source>
</evidence>
<evidence type="ECO:0000256" key="14">
    <source>
        <dbReference type="ARBA" id="ARBA00022741"/>
    </source>
</evidence>
<dbReference type="OrthoDB" id="9799110at2"/>
<comment type="pathway">
    <text evidence="6">Amino-acid biosynthesis; L-threonine biosynthesis; L-threonine from L-aspartate: step 1/5.</text>
</comment>
<dbReference type="RefSeq" id="WP_137091591.1">
    <property type="nucleotide sequence ID" value="NZ_CP028923.1"/>
</dbReference>
<dbReference type="GO" id="GO:0004412">
    <property type="term" value="F:homoserine dehydrogenase activity"/>
    <property type="evidence" value="ECO:0007669"/>
    <property type="project" value="UniProtKB-EC"/>
</dbReference>
<evidence type="ECO:0000256" key="8">
    <source>
        <dbReference type="ARBA" id="ARBA00010046"/>
    </source>
</evidence>
<gene>
    <name evidence="29" type="ORF">DCC35_15220</name>
</gene>
<keyword evidence="11" id="KW-0808">Transferase</keyword>
<comment type="pathway">
    <text evidence="2">Amino-acid biosynthesis; L-lysine biosynthesis via DAP pathway; (S)-tetrahydrodipicolinate from L-aspartate: step 1/4.</text>
</comment>
<evidence type="ECO:0000256" key="21">
    <source>
        <dbReference type="ARBA" id="ARBA00023154"/>
    </source>
</evidence>
<keyword evidence="15 29" id="KW-0418">Kinase</keyword>
<dbReference type="InterPro" id="IPR011147">
    <property type="entry name" value="Bifunc_Aspkin/hSer_DH"/>
</dbReference>
<comment type="catalytic activity">
    <reaction evidence="27">
        <text>L-homoserine + NAD(+) = L-aspartate 4-semialdehyde + NADH + H(+)</text>
        <dbReference type="Rhea" id="RHEA:15757"/>
        <dbReference type="ChEBI" id="CHEBI:15378"/>
        <dbReference type="ChEBI" id="CHEBI:57476"/>
        <dbReference type="ChEBI" id="CHEBI:57540"/>
        <dbReference type="ChEBI" id="CHEBI:57945"/>
        <dbReference type="ChEBI" id="CHEBI:537519"/>
        <dbReference type="EC" id="1.1.1.3"/>
    </reaction>
    <physiologicalReaction direction="right-to-left" evidence="27">
        <dbReference type="Rhea" id="RHEA:15759"/>
    </physiologicalReaction>
</comment>
<evidence type="ECO:0000256" key="10">
    <source>
        <dbReference type="ARBA" id="ARBA00022605"/>
    </source>
</evidence>
<keyword evidence="14" id="KW-0547">Nucleotide-binding</keyword>
<dbReference type="Gene3D" id="3.40.50.720">
    <property type="entry name" value="NAD(P)-binding Rossmann-like Domain"/>
    <property type="match status" value="1"/>
</dbReference>
<keyword evidence="18" id="KW-0560">Oxidoreductase</keyword>
<dbReference type="GO" id="GO:0046872">
    <property type="term" value="F:metal ion binding"/>
    <property type="evidence" value="ECO:0007669"/>
    <property type="project" value="UniProtKB-KW"/>
</dbReference>
<dbReference type="GO" id="GO:0050661">
    <property type="term" value="F:NADP binding"/>
    <property type="evidence" value="ECO:0007669"/>
    <property type="project" value="InterPro"/>
</dbReference>
<dbReference type="PANTHER" id="PTHR43070:SF5">
    <property type="entry name" value="HOMOSERINE DEHYDROGENASE"/>
    <property type="match status" value="1"/>
</dbReference>
<reference evidence="29 30" key="1">
    <citation type="submission" date="2018-04" db="EMBL/GenBank/DDBJ databases">
        <title>Complete genome uncultured novel isolate.</title>
        <authorList>
            <person name="Merlino G."/>
        </authorList>
    </citation>
    <scope>NUCLEOTIDE SEQUENCE [LARGE SCALE GENOMIC DNA]</scope>
    <source>
        <strain evidence="30">R1DC9</strain>
    </source>
</reference>
<dbReference type="NCBIfam" id="TIGR00657">
    <property type="entry name" value="asp_kinases"/>
    <property type="match status" value="1"/>
</dbReference>
<dbReference type="SUPFAM" id="SSF53633">
    <property type="entry name" value="Carbamate kinase-like"/>
    <property type="match status" value="1"/>
</dbReference>
<accession>A0A4D7JTJ2</accession>
<evidence type="ECO:0000256" key="25">
    <source>
        <dbReference type="ARBA" id="ARBA00048561"/>
    </source>
</evidence>
<dbReference type="UniPathway" id="UPA00034">
    <property type="reaction ID" value="UER00015"/>
</dbReference>
<evidence type="ECO:0000256" key="27">
    <source>
        <dbReference type="ARBA" id="ARBA00049031"/>
    </source>
</evidence>
<dbReference type="UniPathway" id="UPA00051">
    <property type="reaction ID" value="UER00462"/>
</dbReference>
<evidence type="ECO:0000256" key="1">
    <source>
        <dbReference type="ARBA" id="ARBA00001920"/>
    </source>
</evidence>
<dbReference type="Proteomes" id="UP000298616">
    <property type="component" value="Chromosome"/>
</dbReference>
<keyword evidence="21" id="KW-0457">Lysine biosynthesis</keyword>
<evidence type="ECO:0000256" key="15">
    <source>
        <dbReference type="ARBA" id="ARBA00022777"/>
    </source>
</evidence>
<keyword evidence="20" id="KW-0915">Sodium</keyword>
<dbReference type="GO" id="GO:0009090">
    <property type="term" value="P:homoserine biosynthetic process"/>
    <property type="evidence" value="ECO:0007669"/>
    <property type="project" value="UniProtKB-ARBA"/>
</dbReference>
<dbReference type="PANTHER" id="PTHR43070">
    <property type="match status" value="1"/>
</dbReference>
<evidence type="ECO:0000256" key="26">
    <source>
        <dbReference type="ARBA" id="ARBA00048841"/>
    </source>
</evidence>
<evidence type="ECO:0000256" key="3">
    <source>
        <dbReference type="ARBA" id="ARBA00004986"/>
    </source>
</evidence>
<dbReference type="InterPro" id="IPR001342">
    <property type="entry name" value="HDH_cat"/>
</dbReference>
<proteinExistence type="inferred from homology"/>
<comment type="catalytic activity">
    <reaction evidence="26">
        <text>L-homoserine + NADP(+) = L-aspartate 4-semialdehyde + NADPH + H(+)</text>
        <dbReference type="Rhea" id="RHEA:15761"/>
        <dbReference type="ChEBI" id="CHEBI:15378"/>
        <dbReference type="ChEBI" id="CHEBI:57476"/>
        <dbReference type="ChEBI" id="CHEBI:57783"/>
        <dbReference type="ChEBI" id="CHEBI:58349"/>
        <dbReference type="ChEBI" id="CHEBI:537519"/>
        <dbReference type="EC" id="1.1.1.3"/>
    </reaction>
    <physiologicalReaction direction="right-to-left" evidence="26">
        <dbReference type="Rhea" id="RHEA:15763"/>
    </physiologicalReaction>
</comment>
<organism evidence="29 30">
    <name type="scientific">Mangrovivirga cuniculi</name>
    <dbReference type="NCBI Taxonomy" id="2715131"/>
    <lineage>
        <taxon>Bacteria</taxon>
        <taxon>Pseudomonadati</taxon>
        <taxon>Bacteroidota</taxon>
        <taxon>Cytophagia</taxon>
        <taxon>Cytophagales</taxon>
        <taxon>Mangrovivirgaceae</taxon>
        <taxon>Mangrovivirga</taxon>
    </lineage>
</organism>
<evidence type="ECO:0000256" key="19">
    <source>
        <dbReference type="ARBA" id="ARBA00023027"/>
    </source>
</evidence>
<keyword evidence="10" id="KW-0028">Amino-acid biosynthesis</keyword>
<sequence length="818" mass="90617">MKIIKFGGTSVGSADAVKEVFNIIENLESEGEKVAVVVSAQSGITNKLVRIGELAAEQDETYTRIFNEIEDQLMGLIGDLMPINRQSQVIAEVKKLLNDLEDVVHGVFLLRELTPRSSDFILSFGERFSARMVSAYLAVNGIDANYTDARKLILTDSSFGEARVRFEETEKQITKYFDNHQKLNIVTGFISSNEKGQTTTLGRGGSDYTAAILGAALDAEEIQIWTDVDGVMTADPKKVRRAFSLATITYMEAMEMTHFGAKVIYPRTLQPAVNKSIPLRIKNTFNKGFEGTMISDLSSKSDYTVKGITSVEDVVLVNFQGSGMVGVPGIASRLFGSLARAEINVILITQASSEHSITFAVHPKDAELCREIVENEFEREIETGKIDELDIEYNLSILACIGERMRETPGISGRLFSTLGKNGVNIKATAQGSSELNISVVIEKPDLSKGLNALHGAFFKGEIHSLNVFMIGAGLIGKTLWEQIRDQHEYFISERRLNIKLVGVANSRKMLFSKDGINIDSWYDELMEGGEQSDVHLFVQKMKDMNLQQSVFIDNTANKMVAAQYKKILNSRISVVTPNKLANSGPYRYYKELKNAELKNGVKYLYETNVSAGLPVIKTIESLKLSGDRVIKVEGVLSGTISYLFNEFDGSKPFSKLVKEAMEKGYTEPDPREDLNGMDVARKLLILARESGHELEPEDIKLEGMLPESCFNVDSVDDFFVELEKFDNEMLKRKEKADEEGKKLRYIASLNEGEAEIKLITVGQGHPLFDMSGSDNVVSYTSTRYKERPMVIKGPGAGAEVTAGGVFGDLLLISSYLE</sequence>
<comment type="catalytic activity">
    <reaction evidence="25">
        <text>L-aspartate + ATP = 4-phospho-L-aspartate + ADP</text>
        <dbReference type="Rhea" id="RHEA:23776"/>
        <dbReference type="ChEBI" id="CHEBI:29991"/>
        <dbReference type="ChEBI" id="CHEBI:30616"/>
        <dbReference type="ChEBI" id="CHEBI:57535"/>
        <dbReference type="ChEBI" id="CHEBI:456216"/>
        <dbReference type="EC" id="2.7.2.4"/>
    </reaction>
    <physiologicalReaction direction="left-to-right" evidence="25">
        <dbReference type="Rhea" id="RHEA:23777"/>
    </physiologicalReaction>
</comment>
<dbReference type="GO" id="GO:0009088">
    <property type="term" value="P:threonine biosynthetic process"/>
    <property type="evidence" value="ECO:0007669"/>
    <property type="project" value="UniProtKB-UniPathway"/>
</dbReference>
<evidence type="ECO:0000259" key="28">
    <source>
        <dbReference type="PROSITE" id="PS51671"/>
    </source>
</evidence>
<dbReference type="PROSITE" id="PS00324">
    <property type="entry name" value="ASPARTOKINASE"/>
    <property type="match status" value="1"/>
</dbReference>
<dbReference type="InterPro" id="IPR001341">
    <property type="entry name" value="Asp_kinase"/>
</dbReference>
<dbReference type="SUPFAM" id="SSF55021">
    <property type="entry name" value="ACT-like"/>
    <property type="match status" value="2"/>
</dbReference>
<comment type="subunit">
    <text evidence="9">Homotetramer.</text>
</comment>
<evidence type="ECO:0000256" key="12">
    <source>
        <dbReference type="ARBA" id="ARBA00022697"/>
    </source>
</evidence>
<comment type="cofactor">
    <cofactor evidence="1">
        <name>a metal cation</name>
        <dbReference type="ChEBI" id="CHEBI:25213"/>
    </cofactor>
</comment>
<comment type="similarity">
    <text evidence="7">In the C-terminal section; belongs to the homoserine dehydrogenase family.</text>
</comment>
<dbReference type="Pfam" id="PF00696">
    <property type="entry name" value="AA_kinase"/>
    <property type="match status" value="1"/>
</dbReference>
<dbReference type="KEGG" id="fpf:DCC35_15220"/>
<dbReference type="PIRSF" id="PIRSF000727">
    <property type="entry name" value="ThrA"/>
    <property type="match status" value="1"/>
</dbReference>
<evidence type="ECO:0000256" key="7">
    <source>
        <dbReference type="ARBA" id="ARBA00007952"/>
    </source>
</evidence>
<protein>
    <submittedName>
        <fullName evidence="29">Bifunctional aspartate kinase/homoserine dehydrogenase I</fullName>
    </submittedName>
</protein>
<dbReference type="UniPathway" id="UPA00050">
    <property type="reaction ID" value="UER00063"/>
</dbReference>
<dbReference type="PROSITE" id="PS01042">
    <property type="entry name" value="HOMOSER_DHGENASE"/>
    <property type="match status" value="1"/>
</dbReference>
<evidence type="ECO:0000256" key="16">
    <source>
        <dbReference type="ARBA" id="ARBA00022840"/>
    </source>
</evidence>
<evidence type="ECO:0000256" key="4">
    <source>
        <dbReference type="ARBA" id="ARBA00005056"/>
    </source>
</evidence>
<evidence type="ECO:0000256" key="23">
    <source>
        <dbReference type="ARBA" id="ARBA00023268"/>
    </source>
</evidence>
<comment type="pathway">
    <text evidence="5">Amino-acid biosynthesis; L-methionine biosynthesis via de novo pathway; L-homoserine from L-aspartate: step 3/3.</text>
</comment>
<keyword evidence="16" id="KW-0067">ATP-binding</keyword>